<feature type="chain" id="PRO_5022978722" evidence="5">
    <location>
        <begin position="29"/>
        <end position="171"/>
    </location>
</feature>
<evidence type="ECO:0000313" key="7">
    <source>
        <dbReference type="EMBL" id="TYS46962.1"/>
    </source>
</evidence>
<evidence type="ECO:0000256" key="4">
    <source>
        <dbReference type="ARBA" id="ARBA00022807"/>
    </source>
</evidence>
<dbReference type="InterPro" id="IPR038765">
    <property type="entry name" value="Papain-like_cys_pep_sf"/>
</dbReference>
<dbReference type="AlphaFoldDB" id="A0A5D4RBL7"/>
<gene>
    <name evidence="7" type="ORF">FZD51_15995</name>
</gene>
<dbReference type="GO" id="GO:0008234">
    <property type="term" value="F:cysteine-type peptidase activity"/>
    <property type="evidence" value="ECO:0007669"/>
    <property type="project" value="UniProtKB-KW"/>
</dbReference>
<dbReference type="Gene3D" id="3.90.1720.10">
    <property type="entry name" value="endopeptidase domain like (from Nostoc punctiforme)"/>
    <property type="match status" value="1"/>
</dbReference>
<evidence type="ECO:0000256" key="2">
    <source>
        <dbReference type="ARBA" id="ARBA00022670"/>
    </source>
</evidence>
<dbReference type="Pfam" id="PF00877">
    <property type="entry name" value="NLPC_P60"/>
    <property type="match status" value="1"/>
</dbReference>
<feature type="domain" description="NlpC/P60" evidence="6">
    <location>
        <begin position="45"/>
        <end position="171"/>
    </location>
</feature>
<name>A0A5D4RBL7_9BACI</name>
<evidence type="ECO:0000256" key="5">
    <source>
        <dbReference type="SAM" id="SignalP"/>
    </source>
</evidence>
<evidence type="ECO:0000256" key="3">
    <source>
        <dbReference type="ARBA" id="ARBA00022801"/>
    </source>
</evidence>
<keyword evidence="5" id="KW-0732">Signal</keyword>
<accession>A0A5D4RBL7</accession>
<organism evidence="7 8">
    <name type="scientific">Bacillus infantis</name>
    <dbReference type="NCBI Taxonomy" id="324767"/>
    <lineage>
        <taxon>Bacteria</taxon>
        <taxon>Bacillati</taxon>
        <taxon>Bacillota</taxon>
        <taxon>Bacilli</taxon>
        <taxon>Bacillales</taxon>
        <taxon>Bacillaceae</taxon>
        <taxon>Bacillus</taxon>
    </lineage>
</organism>
<dbReference type="EMBL" id="VTER01000007">
    <property type="protein sequence ID" value="TYS46962.1"/>
    <property type="molecule type" value="Genomic_DNA"/>
</dbReference>
<dbReference type="PANTHER" id="PTHR47053:SF1">
    <property type="entry name" value="MUREIN DD-ENDOPEPTIDASE MEPH-RELATED"/>
    <property type="match status" value="1"/>
</dbReference>
<dbReference type="RefSeq" id="WP_148975680.1">
    <property type="nucleotide sequence ID" value="NZ_VTER01000007.1"/>
</dbReference>
<dbReference type="PROSITE" id="PS51935">
    <property type="entry name" value="NLPC_P60"/>
    <property type="match status" value="1"/>
</dbReference>
<keyword evidence="3" id="KW-0378">Hydrolase</keyword>
<reference evidence="7 8" key="1">
    <citation type="submission" date="2019-08" db="EMBL/GenBank/DDBJ databases">
        <title>Bacillus genomes from the desert of Cuatro Cienegas, Coahuila.</title>
        <authorList>
            <person name="Olmedo-Alvarez G."/>
        </authorList>
    </citation>
    <scope>NUCLEOTIDE SEQUENCE [LARGE SCALE GENOMIC DNA]</scope>
    <source>
        <strain evidence="7 8">CH446_14T</strain>
    </source>
</reference>
<sequence>MKKNLFKGLAAASVLMAGLSFHSAGASADVFTDTFGKLQPKLNVEQKLNVVFEYADALTHAKIKYKYGGTTEKGFDASGFVQHVYSKAGVKLPRTSAAMQQTGKTIQKKDLKPGDLVFFNTAGGSSKKASFVSIYAGHNQFFAVTVKKGVTVVKMTDSYWAKKYLGAKRVM</sequence>
<evidence type="ECO:0000259" key="6">
    <source>
        <dbReference type="PROSITE" id="PS51935"/>
    </source>
</evidence>
<dbReference type="SUPFAM" id="SSF54001">
    <property type="entry name" value="Cysteine proteinases"/>
    <property type="match status" value="1"/>
</dbReference>
<dbReference type="PANTHER" id="PTHR47053">
    <property type="entry name" value="MUREIN DD-ENDOPEPTIDASE MEPH-RELATED"/>
    <property type="match status" value="1"/>
</dbReference>
<protein>
    <submittedName>
        <fullName evidence="7">NlpC/P60 family protein</fullName>
    </submittedName>
</protein>
<dbReference type="GO" id="GO:0006508">
    <property type="term" value="P:proteolysis"/>
    <property type="evidence" value="ECO:0007669"/>
    <property type="project" value="UniProtKB-KW"/>
</dbReference>
<dbReference type="InterPro" id="IPR051202">
    <property type="entry name" value="Peptidase_C40"/>
</dbReference>
<evidence type="ECO:0000256" key="1">
    <source>
        <dbReference type="ARBA" id="ARBA00007074"/>
    </source>
</evidence>
<keyword evidence="2" id="KW-0645">Protease</keyword>
<keyword evidence="4" id="KW-0788">Thiol protease</keyword>
<dbReference type="InterPro" id="IPR000064">
    <property type="entry name" value="NLP_P60_dom"/>
</dbReference>
<evidence type="ECO:0000313" key="8">
    <source>
        <dbReference type="Proteomes" id="UP000322139"/>
    </source>
</evidence>
<dbReference type="Proteomes" id="UP000322139">
    <property type="component" value="Unassembled WGS sequence"/>
</dbReference>
<comment type="similarity">
    <text evidence="1">Belongs to the peptidase C40 family.</text>
</comment>
<proteinExistence type="inferred from homology"/>
<comment type="caution">
    <text evidence="7">The sequence shown here is derived from an EMBL/GenBank/DDBJ whole genome shotgun (WGS) entry which is preliminary data.</text>
</comment>
<feature type="signal peptide" evidence="5">
    <location>
        <begin position="1"/>
        <end position="28"/>
    </location>
</feature>